<keyword evidence="1" id="KW-0812">Transmembrane</keyword>
<name>A0A6H1ZBJ2_9ZZZZ</name>
<keyword evidence="1" id="KW-1133">Transmembrane helix</keyword>
<dbReference type="EMBL" id="MT143981">
    <property type="protein sequence ID" value="QJA44829.1"/>
    <property type="molecule type" value="Genomic_DNA"/>
</dbReference>
<sequence length="92" mass="10188">MSLSSERRNDIGVKVSITALTILISALVAVFLVGTYKKAETNTGTLSTHGERITSNTKSIEYVGKEILEFKVEQRTFNNKLDGKIDKILDAR</sequence>
<evidence type="ECO:0000313" key="2">
    <source>
        <dbReference type="EMBL" id="QJA44829.1"/>
    </source>
</evidence>
<protein>
    <submittedName>
        <fullName evidence="2">Uncharacterized protein</fullName>
    </submittedName>
</protein>
<proteinExistence type="predicted"/>
<evidence type="ECO:0000256" key="1">
    <source>
        <dbReference type="SAM" id="Phobius"/>
    </source>
</evidence>
<dbReference type="AlphaFoldDB" id="A0A6H1ZBJ2"/>
<gene>
    <name evidence="2" type="ORF">TM448A00151_0028</name>
    <name evidence="3" type="ORF">TM448B00189_0042</name>
</gene>
<evidence type="ECO:0000313" key="3">
    <source>
        <dbReference type="EMBL" id="QJH94149.1"/>
    </source>
</evidence>
<reference evidence="2" key="1">
    <citation type="submission" date="2020-03" db="EMBL/GenBank/DDBJ databases">
        <title>The deep terrestrial virosphere.</title>
        <authorList>
            <person name="Holmfeldt K."/>
            <person name="Nilsson E."/>
            <person name="Simone D."/>
            <person name="Lopez-Fernandez M."/>
            <person name="Wu X."/>
            <person name="de Brujin I."/>
            <person name="Lundin D."/>
            <person name="Andersson A."/>
            <person name="Bertilsson S."/>
            <person name="Dopson M."/>
        </authorList>
    </citation>
    <scope>NUCLEOTIDE SEQUENCE</scope>
    <source>
        <strain evidence="2">TM448A00151</strain>
        <strain evidence="3">TM448B00189</strain>
    </source>
</reference>
<accession>A0A6H1ZBJ2</accession>
<dbReference type="EMBL" id="MT144596">
    <property type="protein sequence ID" value="QJH94149.1"/>
    <property type="molecule type" value="Genomic_DNA"/>
</dbReference>
<feature type="transmembrane region" description="Helical" evidence="1">
    <location>
        <begin position="12"/>
        <end position="33"/>
    </location>
</feature>
<keyword evidence="1" id="KW-0472">Membrane</keyword>
<organism evidence="2">
    <name type="scientific">viral metagenome</name>
    <dbReference type="NCBI Taxonomy" id="1070528"/>
    <lineage>
        <taxon>unclassified sequences</taxon>
        <taxon>metagenomes</taxon>
        <taxon>organismal metagenomes</taxon>
    </lineage>
</organism>